<comment type="caution">
    <text evidence="1">The sequence shown here is derived from an EMBL/GenBank/DDBJ whole genome shotgun (WGS) entry which is preliminary data.</text>
</comment>
<dbReference type="PANTHER" id="PTHR37291">
    <property type="entry name" value="5-METHYLCYTOSINE-SPECIFIC RESTRICTION ENZYME B"/>
    <property type="match status" value="1"/>
</dbReference>
<evidence type="ECO:0000313" key="2">
    <source>
        <dbReference type="Proteomes" id="UP000568273"/>
    </source>
</evidence>
<dbReference type="Gene3D" id="3.40.50.300">
    <property type="entry name" value="P-loop containing nucleotide triphosphate hydrolases"/>
    <property type="match status" value="1"/>
</dbReference>
<dbReference type="EMBL" id="JABDSR010000007">
    <property type="protein sequence ID" value="NMW85240.1"/>
    <property type="molecule type" value="Genomic_DNA"/>
</dbReference>
<accession>A0A848REH8</accession>
<proteinExistence type="predicted"/>
<evidence type="ECO:0000313" key="1">
    <source>
        <dbReference type="EMBL" id="NMW85240.1"/>
    </source>
</evidence>
<dbReference type="AlphaFoldDB" id="A0A848REH8"/>
<keyword evidence="2" id="KW-1185">Reference proteome</keyword>
<dbReference type="InterPro" id="IPR027417">
    <property type="entry name" value="P-loop_NTPase"/>
</dbReference>
<dbReference type="Proteomes" id="UP000568273">
    <property type="component" value="Unassembled WGS sequence"/>
</dbReference>
<dbReference type="PANTHER" id="PTHR37291:SF1">
    <property type="entry name" value="TYPE IV METHYL-DIRECTED RESTRICTION ENZYME ECOKMCRB SUBUNIT"/>
    <property type="match status" value="1"/>
</dbReference>
<sequence length="255" mass="29960">MIKAYKNEDTNYLLIVEEIKRANVAAVFGDIFQLLDRDSNGKSEYEITTSKELQEFLKKELEGVELSENIKNKLDDDFSKIFLPSNFYIWATMNSADQGVMPMDTAFRRRWEFTYLGINDASDANKEEFENYRFKINSDETVNWDQFRRKLNEKLSLINIPEDKLIRPYFISKSILEGDDLNKLTETIKNKVLMYLYEDAAKAYRPDLFTEGKFSTYSSVCKNFDENTLSLFKGNLDVETEKIYKDDNIQDDLKE</sequence>
<protein>
    <submittedName>
        <fullName evidence="1">AAA domain-containing protein</fullName>
    </submittedName>
</protein>
<dbReference type="InterPro" id="IPR052934">
    <property type="entry name" value="Methyl-DNA_Rec/Restrict_Enz"/>
</dbReference>
<name>A0A848REH8_9FIRM</name>
<reference evidence="1" key="1">
    <citation type="submission" date="2020-04" db="EMBL/GenBank/DDBJ databases">
        <title>Peptoniphilus sp. nov. isolated from swine feces.</title>
        <authorList>
            <person name="Ryu S.W."/>
        </authorList>
    </citation>
    <scope>NUCLEOTIDE SEQUENCE [LARGE SCALE GENOMIC DNA]</scope>
    <source>
        <strain evidence="1">AGMB00490</strain>
    </source>
</reference>
<gene>
    <name evidence="1" type="ORF">HKO22_05730</name>
</gene>
<organism evidence="1 2">
    <name type="scientific">Peptoniphilus faecalis</name>
    <dbReference type="NCBI Taxonomy" id="2731255"/>
    <lineage>
        <taxon>Bacteria</taxon>
        <taxon>Bacillati</taxon>
        <taxon>Bacillota</taxon>
        <taxon>Tissierellia</taxon>
        <taxon>Tissierellales</taxon>
        <taxon>Peptoniphilaceae</taxon>
        <taxon>Peptoniphilus</taxon>
    </lineage>
</organism>